<name>A0A940RUH2_9ACTN</name>
<dbReference type="AlphaFoldDB" id="A0A940RUH2"/>
<keyword evidence="1" id="KW-0812">Transmembrane</keyword>
<dbReference type="Proteomes" id="UP000670475">
    <property type="component" value="Unassembled WGS sequence"/>
</dbReference>
<feature type="transmembrane region" description="Helical" evidence="1">
    <location>
        <begin position="6"/>
        <end position="23"/>
    </location>
</feature>
<comment type="caution">
    <text evidence="3">The sequence shown here is derived from an EMBL/GenBank/DDBJ whole genome shotgun (WGS) entry which is preliminary data.</text>
</comment>
<dbReference type="InterPro" id="IPR058058">
    <property type="entry name" value="CBU_0592-like"/>
</dbReference>
<evidence type="ECO:0000313" key="4">
    <source>
        <dbReference type="Proteomes" id="UP000670475"/>
    </source>
</evidence>
<dbReference type="RefSeq" id="WP_209338992.1">
    <property type="nucleotide sequence ID" value="NZ_JAGIQL010000017.1"/>
</dbReference>
<accession>A0A940RUH2</accession>
<reference evidence="3" key="1">
    <citation type="submission" date="2021-03" db="EMBL/GenBank/DDBJ databases">
        <title>Whole genome sequence of Streptomyces bomunensis MMS17-BM035.</title>
        <authorList>
            <person name="Lee J.H."/>
        </authorList>
    </citation>
    <scope>NUCLEOTIDE SEQUENCE</scope>
    <source>
        <strain evidence="3">MMS17-BM035</strain>
    </source>
</reference>
<feature type="domain" description="CBU-0592-like" evidence="2">
    <location>
        <begin position="5"/>
        <end position="74"/>
    </location>
</feature>
<sequence length="87" mass="9176">MEIALQFAGALGILVPFVFLQFGRTTAHSWPYLAGNLTGAAVLTWLALREAQWGFVILQGVWALAALAGLVRLAGRGRPRGGASGRA</sequence>
<dbReference type="Pfam" id="PF26604">
    <property type="entry name" value="CBU_0592"/>
    <property type="match status" value="1"/>
</dbReference>
<keyword evidence="4" id="KW-1185">Reference proteome</keyword>
<dbReference type="NCBIfam" id="NF047864">
    <property type="entry name" value="CBU_0592_membra"/>
    <property type="match status" value="1"/>
</dbReference>
<gene>
    <name evidence="3" type="ORF">JFN87_06860</name>
</gene>
<protein>
    <recommendedName>
        <fullName evidence="2">CBU-0592-like domain-containing protein</fullName>
    </recommendedName>
</protein>
<keyword evidence="1" id="KW-0472">Membrane</keyword>
<evidence type="ECO:0000313" key="3">
    <source>
        <dbReference type="EMBL" id="MBP0457221.1"/>
    </source>
</evidence>
<feature type="transmembrane region" description="Helical" evidence="1">
    <location>
        <begin position="30"/>
        <end position="48"/>
    </location>
</feature>
<evidence type="ECO:0000256" key="1">
    <source>
        <dbReference type="SAM" id="Phobius"/>
    </source>
</evidence>
<keyword evidence="1" id="KW-1133">Transmembrane helix</keyword>
<evidence type="ECO:0000259" key="2">
    <source>
        <dbReference type="Pfam" id="PF26604"/>
    </source>
</evidence>
<proteinExistence type="predicted"/>
<organism evidence="3 4">
    <name type="scientific">Streptomyces montanisoli</name>
    <dbReference type="NCBI Taxonomy" id="2798581"/>
    <lineage>
        <taxon>Bacteria</taxon>
        <taxon>Bacillati</taxon>
        <taxon>Actinomycetota</taxon>
        <taxon>Actinomycetes</taxon>
        <taxon>Kitasatosporales</taxon>
        <taxon>Streptomycetaceae</taxon>
        <taxon>Streptomyces</taxon>
    </lineage>
</organism>
<feature type="transmembrane region" description="Helical" evidence="1">
    <location>
        <begin position="54"/>
        <end position="74"/>
    </location>
</feature>
<dbReference type="EMBL" id="JAGIQL010000017">
    <property type="protein sequence ID" value="MBP0457221.1"/>
    <property type="molecule type" value="Genomic_DNA"/>
</dbReference>